<proteinExistence type="predicted"/>
<protein>
    <submittedName>
        <fullName evidence="1">Uncharacterized protein</fullName>
    </submittedName>
</protein>
<dbReference type="EMBL" id="CP001769">
    <property type="protein sequence ID" value="ADB38342.1"/>
    <property type="molecule type" value="Genomic_DNA"/>
</dbReference>
<evidence type="ECO:0000313" key="2">
    <source>
        <dbReference type="Proteomes" id="UP000002028"/>
    </source>
</evidence>
<accession>D2QFG8</accession>
<dbReference type="AlphaFoldDB" id="D2QFG8"/>
<keyword evidence="2" id="KW-1185">Reference proteome</keyword>
<dbReference type="RefSeq" id="WP_012926878.1">
    <property type="nucleotide sequence ID" value="NC_013730.1"/>
</dbReference>
<gene>
    <name evidence="1" type="ordered locus">Slin_2321</name>
</gene>
<sequence>MQTAIGIRVNPTQVTYCVLTGTTNQFEIKLIDKIVNPKSLNVPEQLKFIRSTLCDIINENHVNLACIRVTESNAQQVSVPRIYMEGVIQELIASSTVKRYFIGQISNISSRLGIDRADFKPYANGQKVFLEIEIWNNLSLEERESLMASASALNL</sequence>
<dbReference type="KEGG" id="sli:Slin_2321"/>
<reference evidence="1 2" key="1">
    <citation type="journal article" date="2010" name="Stand. Genomic Sci.">
        <title>Complete genome sequence of Spirosoma linguale type strain (1).</title>
        <authorList>
            <person name="Lail K."/>
            <person name="Sikorski J."/>
            <person name="Saunders E."/>
            <person name="Lapidus A."/>
            <person name="Glavina Del Rio T."/>
            <person name="Copeland A."/>
            <person name="Tice H."/>
            <person name="Cheng J.-F."/>
            <person name="Lucas S."/>
            <person name="Nolan M."/>
            <person name="Bruce D."/>
            <person name="Goodwin L."/>
            <person name="Pitluck S."/>
            <person name="Ivanova N."/>
            <person name="Mavromatis K."/>
            <person name="Ovchinnikova G."/>
            <person name="Pati A."/>
            <person name="Chen A."/>
            <person name="Palaniappan K."/>
            <person name="Land M."/>
            <person name="Hauser L."/>
            <person name="Chang Y.-J."/>
            <person name="Jeffries C.D."/>
            <person name="Chain P."/>
            <person name="Brettin T."/>
            <person name="Detter J.C."/>
            <person name="Schuetze A."/>
            <person name="Rohde M."/>
            <person name="Tindall B.J."/>
            <person name="Goeker M."/>
            <person name="Bristow J."/>
            <person name="Eisen J.A."/>
            <person name="Markowitz V."/>
            <person name="Hugenholtz P."/>
            <person name="Kyrpides N.C."/>
            <person name="Klenk H.-P."/>
            <person name="Chen F."/>
        </authorList>
    </citation>
    <scope>NUCLEOTIDE SEQUENCE [LARGE SCALE GENOMIC DNA]</scope>
    <source>
        <strain evidence="2">ATCC 33905 / DSM 74 / LMG 10896 / Claus 1</strain>
    </source>
</reference>
<dbReference type="eggNOG" id="ENOG5032YC5">
    <property type="taxonomic scope" value="Bacteria"/>
</dbReference>
<evidence type="ECO:0000313" key="1">
    <source>
        <dbReference type="EMBL" id="ADB38342.1"/>
    </source>
</evidence>
<dbReference type="Proteomes" id="UP000002028">
    <property type="component" value="Chromosome"/>
</dbReference>
<name>D2QFG8_SPILD</name>
<dbReference type="HOGENOM" id="CLU_120899_0_0_10"/>
<organism evidence="1 2">
    <name type="scientific">Spirosoma linguale (strain ATCC 33905 / DSM 74 / LMG 10896 / Claus 1)</name>
    <dbReference type="NCBI Taxonomy" id="504472"/>
    <lineage>
        <taxon>Bacteria</taxon>
        <taxon>Pseudomonadati</taxon>
        <taxon>Bacteroidota</taxon>
        <taxon>Cytophagia</taxon>
        <taxon>Cytophagales</taxon>
        <taxon>Cytophagaceae</taxon>
        <taxon>Spirosoma</taxon>
    </lineage>
</organism>